<proteinExistence type="predicted"/>
<gene>
    <name evidence="1" type="ORF">O2N63_06990</name>
</gene>
<comment type="caution">
    <text evidence="1">The sequence shown here is derived from an EMBL/GenBank/DDBJ whole genome shotgun (WGS) entry which is preliminary data.</text>
</comment>
<dbReference type="RefSeq" id="WP_271053537.1">
    <property type="nucleotide sequence ID" value="NZ_JAQIIO010000003.1"/>
</dbReference>
<sequence>MTIHDTFTGAQYVSAVLNLTESKGLRLEIGSDFEHYAEVLAKHRKEQALGQPFNPERHDLHDDNAFWILGWTMEGELVHTQAMRKFELGGVQLSDYLSYNFREFPPSGMDLDMERSSYRPGPGAHRITGQVFYHGELWVKPDQRFRGTGLPGILARFAMATCVLRWSPDHVFGFMPEQLAYRGLMEREGYMHSDPGALTWHNRDKTDPMRAFMVYMSHDDLSFLLKLPTAETLPSLAA</sequence>
<evidence type="ECO:0008006" key="3">
    <source>
        <dbReference type="Google" id="ProtNLM"/>
    </source>
</evidence>
<reference evidence="1 2" key="1">
    <citation type="submission" date="2023-01" db="EMBL/GenBank/DDBJ databases">
        <authorList>
            <person name="Yoon J.-W."/>
        </authorList>
    </citation>
    <scope>NUCLEOTIDE SEQUENCE [LARGE SCALE GENOMIC DNA]</scope>
    <source>
        <strain evidence="1 2">KMU-50</strain>
    </source>
</reference>
<evidence type="ECO:0000313" key="2">
    <source>
        <dbReference type="Proteomes" id="UP001528040"/>
    </source>
</evidence>
<keyword evidence="2" id="KW-1185">Reference proteome</keyword>
<accession>A0ABT4W000</accession>
<dbReference type="Proteomes" id="UP001528040">
    <property type="component" value="Unassembled WGS sequence"/>
</dbReference>
<dbReference type="EMBL" id="JAQIIO010000003">
    <property type="protein sequence ID" value="MDA5093830.1"/>
    <property type="molecule type" value="Genomic_DNA"/>
</dbReference>
<organism evidence="1 2">
    <name type="scientific">Aliiroseovarius salicola</name>
    <dbReference type="NCBI Taxonomy" id="3009082"/>
    <lineage>
        <taxon>Bacteria</taxon>
        <taxon>Pseudomonadati</taxon>
        <taxon>Pseudomonadota</taxon>
        <taxon>Alphaproteobacteria</taxon>
        <taxon>Rhodobacterales</taxon>
        <taxon>Paracoccaceae</taxon>
        <taxon>Aliiroseovarius</taxon>
    </lineage>
</organism>
<protein>
    <recommendedName>
        <fullName evidence="3">GNAT family N-acetyltransferase</fullName>
    </recommendedName>
</protein>
<name>A0ABT4W000_9RHOB</name>
<evidence type="ECO:0000313" key="1">
    <source>
        <dbReference type="EMBL" id="MDA5093830.1"/>
    </source>
</evidence>